<proteinExistence type="predicted"/>
<dbReference type="InterPro" id="IPR029787">
    <property type="entry name" value="Nucleotide_cyclase"/>
</dbReference>
<dbReference type="EMBL" id="JBHSWB010000001">
    <property type="protein sequence ID" value="MFC6660850.1"/>
    <property type="molecule type" value="Genomic_DNA"/>
</dbReference>
<protein>
    <submittedName>
        <fullName evidence="2">GGDEF domain-containing protein</fullName>
    </submittedName>
</protein>
<gene>
    <name evidence="2" type="ORF">ACFP90_11190</name>
</gene>
<evidence type="ECO:0000313" key="2">
    <source>
        <dbReference type="EMBL" id="MFC6660850.1"/>
    </source>
</evidence>
<name>A0ABW1ZM07_9DEIO</name>
<dbReference type="Pfam" id="PF00990">
    <property type="entry name" value="GGDEF"/>
    <property type="match status" value="1"/>
</dbReference>
<dbReference type="Gene3D" id="3.30.70.270">
    <property type="match status" value="1"/>
</dbReference>
<dbReference type="InterPro" id="IPR043128">
    <property type="entry name" value="Rev_trsase/Diguanyl_cyclase"/>
</dbReference>
<feature type="domain" description="GGDEF" evidence="1">
    <location>
        <begin position="89"/>
        <end position="161"/>
    </location>
</feature>
<dbReference type="InterPro" id="IPR000160">
    <property type="entry name" value="GGDEF_dom"/>
</dbReference>
<organism evidence="2 3">
    <name type="scientific">Deinococcus multiflagellatus</name>
    <dbReference type="NCBI Taxonomy" id="1656887"/>
    <lineage>
        <taxon>Bacteria</taxon>
        <taxon>Thermotogati</taxon>
        <taxon>Deinococcota</taxon>
        <taxon>Deinococci</taxon>
        <taxon>Deinococcales</taxon>
        <taxon>Deinococcaceae</taxon>
        <taxon>Deinococcus</taxon>
    </lineage>
</organism>
<evidence type="ECO:0000313" key="3">
    <source>
        <dbReference type="Proteomes" id="UP001596317"/>
    </source>
</evidence>
<comment type="caution">
    <text evidence="2">The sequence shown here is derived from an EMBL/GenBank/DDBJ whole genome shotgun (WGS) entry which is preliminary data.</text>
</comment>
<dbReference type="Proteomes" id="UP001596317">
    <property type="component" value="Unassembled WGS sequence"/>
</dbReference>
<sequence length="246" mass="26688">MMHLDDDLFEHLPLPAVHWTPGHPARLNRAFTRAFGLGPLPLPLLDRPDGAHHTRLSTPNGEARICRLLLRTLPGGDRLGVVEDVHDYHADPLTRLPDRRALLLDADQGAPVTLALLDIDGLARVNHRAGPAAGDAALHALAELLKRAARHWPAQAYRLGGGRSCCARRTCWCLGISARCRTLLRGPWRRSGCAGPPSRSGWRTPRRTAPPWPNCWPTPSAACSAVSAPEAGAWLPSWPTCCATCA</sequence>
<reference evidence="3" key="1">
    <citation type="journal article" date="2019" name="Int. J. Syst. Evol. Microbiol.">
        <title>The Global Catalogue of Microorganisms (GCM) 10K type strain sequencing project: providing services to taxonomists for standard genome sequencing and annotation.</title>
        <authorList>
            <consortium name="The Broad Institute Genomics Platform"/>
            <consortium name="The Broad Institute Genome Sequencing Center for Infectious Disease"/>
            <person name="Wu L."/>
            <person name="Ma J."/>
        </authorList>
    </citation>
    <scope>NUCLEOTIDE SEQUENCE [LARGE SCALE GENOMIC DNA]</scope>
    <source>
        <strain evidence="3">CCUG 63830</strain>
    </source>
</reference>
<dbReference type="RefSeq" id="WP_380056097.1">
    <property type="nucleotide sequence ID" value="NZ_JBHSWB010000001.1"/>
</dbReference>
<accession>A0ABW1ZM07</accession>
<evidence type="ECO:0000259" key="1">
    <source>
        <dbReference type="Pfam" id="PF00990"/>
    </source>
</evidence>
<dbReference type="SUPFAM" id="SSF55073">
    <property type="entry name" value="Nucleotide cyclase"/>
    <property type="match status" value="1"/>
</dbReference>
<keyword evidence="3" id="KW-1185">Reference proteome</keyword>